<evidence type="ECO:0000256" key="3">
    <source>
        <dbReference type="ARBA" id="ARBA00022679"/>
    </source>
</evidence>
<dbReference type="Pfam" id="PF01553">
    <property type="entry name" value="Acyltransferase"/>
    <property type="match status" value="1"/>
</dbReference>
<dbReference type="GO" id="GO:0006654">
    <property type="term" value="P:phosphatidic acid biosynthetic process"/>
    <property type="evidence" value="ECO:0007669"/>
    <property type="project" value="TreeGrafter"/>
</dbReference>
<feature type="non-terminal residue" evidence="7">
    <location>
        <position position="1"/>
    </location>
</feature>
<gene>
    <name evidence="7" type="ORF">METZ01_LOCUS210769</name>
</gene>
<evidence type="ECO:0000256" key="4">
    <source>
        <dbReference type="ARBA" id="ARBA00023098"/>
    </source>
</evidence>
<proteinExistence type="predicted"/>
<keyword evidence="3" id="KW-0808">Transferase</keyword>
<protein>
    <recommendedName>
        <fullName evidence="6">Phospholipid/glycerol acyltransferase domain-containing protein</fullName>
    </recommendedName>
</protein>
<name>A0A382F5E3_9ZZZZ</name>
<dbReference type="GO" id="GO:0003841">
    <property type="term" value="F:1-acylglycerol-3-phosphate O-acyltransferase activity"/>
    <property type="evidence" value="ECO:0007669"/>
    <property type="project" value="TreeGrafter"/>
</dbReference>
<dbReference type="SUPFAM" id="SSF69593">
    <property type="entry name" value="Glycerol-3-phosphate (1)-acyltransferase"/>
    <property type="match status" value="1"/>
</dbReference>
<dbReference type="CDD" id="cd07989">
    <property type="entry name" value="LPLAT_AGPAT-like"/>
    <property type="match status" value="1"/>
</dbReference>
<dbReference type="EMBL" id="UINC01047968">
    <property type="protein sequence ID" value="SVB57915.1"/>
    <property type="molecule type" value="Genomic_DNA"/>
</dbReference>
<evidence type="ECO:0000256" key="5">
    <source>
        <dbReference type="ARBA" id="ARBA00023315"/>
    </source>
</evidence>
<evidence type="ECO:0000313" key="7">
    <source>
        <dbReference type="EMBL" id="SVB57915.1"/>
    </source>
</evidence>
<reference evidence="7" key="1">
    <citation type="submission" date="2018-05" db="EMBL/GenBank/DDBJ databases">
        <authorList>
            <person name="Lanie J.A."/>
            <person name="Ng W.-L."/>
            <person name="Kazmierczak K.M."/>
            <person name="Andrzejewski T.M."/>
            <person name="Davidsen T.M."/>
            <person name="Wayne K.J."/>
            <person name="Tettelin H."/>
            <person name="Glass J.I."/>
            <person name="Rusch D."/>
            <person name="Podicherti R."/>
            <person name="Tsui H.-C.T."/>
            <person name="Winkler M.E."/>
        </authorList>
    </citation>
    <scope>NUCLEOTIDE SEQUENCE</scope>
</reference>
<sequence length="229" mass="26039">IYVTDEIEKLLLKKIHHNISLYWMKILVMIFGLKIIQKGNIDTLANAFVCNHVSFLDIIILNSLIPANFIAKSEIKNWPIIGHLASKTGTIFIKRGDKDDIETIVGQMKSYIRRGKKIIFFPEGRIGDGINIKKFHSKLFNSISYTNSVLQSISIRYPKDYPNNLGSDSNMCWTGSSKMLIEIAIRCLSRRSTLVLINFDKIFDTTNKSSYELAKLSSESVCNSINNLQ</sequence>
<dbReference type="InterPro" id="IPR002123">
    <property type="entry name" value="Plipid/glycerol_acylTrfase"/>
</dbReference>
<keyword evidence="4" id="KW-0443">Lipid metabolism</keyword>
<keyword evidence="2" id="KW-0444">Lipid biosynthesis</keyword>
<dbReference type="PANTHER" id="PTHR10434">
    <property type="entry name" value="1-ACYL-SN-GLYCEROL-3-PHOSPHATE ACYLTRANSFERASE"/>
    <property type="match status" value="1"/>
</dbReference>
<evidence type="ECO:0000256" key="2">
    <source>
        <dbReference type="ARBA" id="ARBA00022516"/>
    </source>
</evidence>
<accession>A0A382F5E3</accession>
<evidence type="ECO:0000259" key="6">
    <source>
        <dbReference type="SMART" id="SM00563"/>
    </source>
</evidence>
<keyword evidence="5" id="KW-0012">Acyltransferase</keyword>
<evidence type="ECO:0000256" key="1">
    <source>
        <dbReference type="ARBA" id="ARBA00005189"/>
    </source>
</evidence>
<dbReference type="AlphaFoldDB" id="A0A382F5E3"/>
<dbReference type="SMART" id="SM00563">
    <property type="entry name" value="PlsC"/>
    <property type="match status" value="1"/>
</dbReference>
<feature type="domain" description="Phospholipid/glycerol acyltransferase" evidence="6">
    <location>
        <begin position="46"/>
        <end position="158"/>
    </location>
</feature>
<dbReference type="PANTHER" id="PTHR10434:SF64">
    <property type="entry name" value="1-ACYL-SN-GLYCEROL-3-PHOSPHATE ACYLTRANSFERASE-RELATED"/>
    <property type="match status" value="1"/>
</dbReference>
<organism evidence="7">
    <name type="scientific">marine metagenome</name>
    <dbReference type="NCBI Taxonomy" id="408172"/>
    <lineage>
        <taxon>unclassified sequences</taxon>
        <taxon>metagenomes</taxon>
        <taxon>ecological metagenomes</taxon>
    </lineage>
</organism>
<comment type="pathway">
    <text evidence="1">Lipid metabolism.</text>
</comment>